<evidence type="ECO:0000313" key="5">
    <source>
        <dbReference type="Proteomes" id="UP000030746"/>
    </source>
</evidence>
<name>V4AL63_LOTGI</name>
<dbReference type="SUPFAM" id="SSF48726">
    <property type="entry name" value="Immunoglobulin"/>
    <property type="match status" value="1"/>
</dbReference>
<evidence type="ECO:0000313" key="4">
    <source>
        <dbReference type="EMBL" id="ESP04934.1"/>
    </source>
</evidence>
<dbReference type="InterPro" id="IPR036179">
    <property type="entry name" value="Ig-like_dom_sf"/>
</dbReference>
<dbReference type="AlphaFoldDB" id="V4AL63"/>
<dbReference type="InterPro" id="IPR007110">
    <property type="entry name" value="Ig-like_dom"/>
</dbReference>
<keyword evidence="1" id="KW-1133">Transmembrane helix</keyword>
<dbReference type="HOGENOM" id="CLU_984431_0_0_1"/>
<dbReference type="GeneID" id="20236955"/>
<protein>
    <recommendedName>
        <fullName evidence="3">Ig-like domain-containing protein</fullName>
    </recommendedName>
</protein>
<keyword evidence="1" id="KW-0812">Transmembrane</keyword>
<proteinExistence type="predicted"/>
<reference evidence="4 5" key="1">
    <citation type="journal article" date="2013" name="Nature">
        <title>Insights into bilaterian evolution from three spiralian genomes.</title>
        <authorList>
            <person name="Simakov O."/>
            <person name="Marletaz F."/>
            <person name="Cho S.J."/>
            <person name="Edsinger-Gonzales E."/>
            <person name="Havlak P."/>
            <person name="Hellsten U."/>
            <person name="Kuo D.H."/>
            <person name="Larsson T."/>
            <person name="Lv J."/>
            <person name="Arendt D."/>
            <person name="Savage R."/>
            <person name="Osoegawa K."/>
            <person name="de Jong P."/>
            <person name="Grimwood J."/>
            <person name="Chapman J.A."/>
            <person name="Shapiro H."/>
            <person name="Aerts A."/>
            <person name="Otillar R.P."/>
            <person name="Terry A.Y."/>
            <person name="Boore J.L."/>
            <person name="Grigoriev I.V."/>
            <person name="Lindberg D.R."/>
            <person name="Seaver E.C."/>
            <person name="Weisblat D.A."/>
            <person name="Putnam N.H."/>
            <person name="Rokhsar D.S."/>
        </authorList>
    </citation>
    <scope>NUCLEOTIDE SEQUENCE [LARGE SCALE GENOMIC DNA]</scope>
</reference>
<sequence length="283" mass="31092">MKLGTILVAVLLVCTNANTQIPKVIGGLRLNKRNASNTEVTLTCALSFLNETVAWNYNGEEKFSCDFPYAAGACTEAENFSGNVDTYKNVVTIRFFAVEERIGGNWTCVSGDNTSTPFVIDAGCKLEIKKNETNFDLKAKEGDKSALMSLVYTGKPVPQFTWYREDEEGVEWPITNYRTKQDAFDSCNLDIPCMSLRIFNPIKADSGNYTIRVNETTSGLMASYRFNFIVTLPEAIVPILPNVVPGCEAVPNFSFGEGIGVGMAIAIFSMFFIAGVVYGCRDS</sequence>
<feature type="domain" description="Ig-like" evidence="3">
    <location>
        <begin position="22"/>
        <end position="108"/>
    </location>
</feature>
<dbReference type="KEGG" id="lgi:LOTGIDRAFT_156175"/>
<keyword evidence="2" id="KW-0732">Signal</keyword>
<dbReference type="CTD" id="20236955"/>
<feature type="signal peptide" evidence="2">
    <location>
        <begin position="1"/>
        <end position="19"/>
    </location>
</feature>
<dbReference type="EMBL" id="KB199651">
    <property type="protein sequence ID" value="ESP04934.1"/>
    <property type="molecule type" value="Genomic_DNA"/>
</dbReference>
<dbReference type="CDD" id="cd00096">
    <property type="entry name" value="Ig"/>
    <property type="match status" value="1"/>
</dbReference>
<gene>
    <name evidence="4" type="ORF">LOTGIDRAFT_156175</name>
</gene>
<organism evidence="4 5">
    <name type="scientific">Lottia gigantea</name>
    <name type="common">Giant owl limpet</name>
    <dbReference type="NCBI Taxonomy" id="225164"/>
    <lineage>
        <taxon>Eukaryota</taxon>
        <taxon>Metazoa</taxon>
        <taxon>Spiralia</taxon>
        <taxon>Lophotrochozoa</taxon>
        <taxon>Mollusca</taxon>
        <taxon>Gastropoda</taxon>
        <taxon>Patellogastropoda</taxon>
        <taxon>Lottioidea</taxon>
        <taxon>Lottiidae</taxon>
        <taxon>Lottia</taxon>
    </lineage>
</organism>
<evidence type="ECO:0000256" key="2">
    <source>
        <dbReference type="SAM" id="SignalP"/>
    </source>
</evidence>
<dbReference type="InterPro" id="IPR013783">
    <property type="entry name" value="Ig-like_fold"/>
</dbReference>
<dbReference type="Gene3D" id="2.60.40.10">
    <property type="entry name" value="Immunoglobulins"/>
    <property type="match status" value="1"/>
</dbReference>
<evidence type="ECO:0000256" key="1">
    <source>
        <dbReference type="SAM" id="Phobius"/>
    </source>
</evidence>
<dbReference type="RefSeq" id="XP_009044443.1">
    <property type="nucleotide sequence ID" value="XM_009046195.1"/>
</dbReference>
<evidence type="ECO:0000259" key="3">
    <source>
        <dbReference type="PROSITE" id="PS50835"/>
    </source>
</evidence>
<feature type="transmembrane region" description="Helical" evidence="1">
    <location>
        <begin position="259"/>
        <end position="280"/>
    </location>
</feature>
<keyword evidence="5" id="KW-1185">Reference proteome</keyword>
<dbReference type="PROSITE" id="PS50835">
    <property type="entry name" value="IG_LIKE"/>
    <property type="match status" value="1"/>
</dbReference>
<dbReference type="Proteomes" id="UP000030746">
    <property type="component" value="Unassembled WGS sequence"/>
</dbReference>
<feature type="chain" id="PRO_5004716152" description="Ig-like domain-containing protein" evidence="2">
    <location>
        <begin position="20"/>
        <end position="283"/>
    </location>
</feature>
<accession>V4AL63</accession>
<keyword evidence="1" id="KW-0472">Membrane</keyword>